<evidence type="ECO:0000313" key="2">
    <source>
        <dbReference type="Proteomes" id="UP000184212"/>
    </source>
</evidence>
<proteinExistence type="predicted"/>
<reference evidence="1 2" key="1">
    <citation type="submission" date="2016-11" db="EMBL/GenBank/DDBJ databases">
        <authorList>
            <person name="Jaros S."/>
            <person name="Januszkiewicz K."/>
            <person name="Wedrychowicz H."/>
        </authorList>
    </citation>
    <scope>NUCLEOTIDE SEQUENCE [LARGE SCALE GENOMIC DNA]</scope>
    <source>
        <strain evidence="1 2">DSM 24574</strain>
    </source>
</reference>
<dbReference type="OrthoDB" id="1418365at2"/>
<keyword evidence="2" id="KW-1185">Reference proteome</keyword>
<accession>A0A1M5XDI1</accession>
<evidence type="ECO:0000313" key="1">
    <source>
        <dbReference type="EMBL" id="SHH97925.1"/>
    </source>
</evidence>
<sequence length="274" mass="31477">MRSWAVIFFIPFMAFGQGQESAQTSRLTYYFTLYSQADGPTTVDVDAIADFANKLEQKRTSFRKEKDFLEYLFVKTHRQFLKTYVEQSSFRDLTESKTYNCLSGTALYALLLDHFQIPYRIMETNYHIFVLATTAEGTVLLEATDPLHGFVDKDKFVEARINQYKQNALRDGAPSKTYYKYEANLYNEVNLDQLLGLLHYNLSVVAFNAREFPGAVQHLGKALDLYSSPRIEEFSRILILSVVASDLDVSVKEKYLRSIQSLRKKQLAVTASVQ</sequence>
<dbReference type="Proteomes" id="UP000184212">
    <property type="component" value="Unassembled WGS sequence"/>
</dbReference>
<dbReference type="AlphaFoldDB" id="A0A1M5XDI1"/>
<dbReference type="STRING" id="947013.SAMN04488109_6430"/>
<name>A0A1M5XDI1_9BACT</name>
<dbReference type="RefSeq" id="WP_143165173.1">
    <property type="nucleotide sequence ID" value="NZ_FQWQ01000006.1"/>
</dbReference>
<gene>
    <name evidence="1" type="ORF">SAMN04488109_6430</name>
</gene>
<dbReference type="EMBL" id="FQWQ01000006">
    <property type="protein sequence ID" value="SHH97925.1"/>
    <property type="molecule type" value="Genomic_DNA"/>
</dbReference>
<organism evidence="1 2">
    <name type="scientific">Chryseolinea serpens</name>
    <dbReference type="NCBI Taxonomy" id="947013"/>
    <lineage>
        <taxon>Bacteria</taxon>
        <taxon>Pseudomonadati</taxon>
        <taxon>Bacteroidota</taxon>
        <taxon>Cytophagia</taxon>
        <taxon>Cytophagales</taxon>
        <taxon>Fulvivirgaceae</taxon>
        <taxon>Chryseolinea</taxon>
    </lineage>
</organism>
<protein>
    <recommendedName>
        <fullName evidence="3">Transglutaminase-like superfamily protein</fullName>
    </recommendedName>
</protein>
<evidence type="ECO:0008006" key="3">
    <source>
        <dbReference type="Google" id="ProtNLM"/>
    </source>
</evidence>